<dbReference type="SMART" id="SM00028">
    <property type="entry name" value="TPR"/>
    <property type="match status" value="3"/>
</dbReference>
<name>A0ABW4N277_9CAUL</name>
<proteinExistence type="predicted"/>
<reference evidence="6" key="1">
    <citation type="journal article" date="2019" name="Int. J. Syst. Evol. Microbiol.">
        <title>The Global Catalogue of Microorganisms (GCM) 10K type strain sequencing project: providing services to taxonomists for standard genome sequencing and annotation.</title>
        <authorList>
            <consortium name="The Broad Institute Genomics Platform"/>
            <consortium name="The Broad Institute Genome Sequencing Center for Infectious Disease"/>
            <person name="Wu L."/>
            <person name="Ma J."/>
        </authorList>
    </citation>
    <scope>NUCLEOTIDE SEQUENCE [LARGE SCALE GENOMIC DNA]</scope>
    <source>
        <strain evidence="6">DFY28</strain>
    </source>
</reference>
<dbReference type="Gene3D" id="1.25.40.10">
    <property type="entry name" value="Tetratricopeptide repeat domain"/>
    <property type="match status" value="1"/>
</dbReference>
<dbReference type="InterPro" id="IPR050498">
    <property type="entry name" value="Ycf3"/>
</dbReference>
<keyword evidence="1" id="KW-0677">Repeat</keyword>
<keyword evidence="6" id="KW-1185">Reference proteome</keyword>
<organism evidence="5 6">
    <name type="scientific">Phenylobacterium terrae</name>
    <dbReference type="NCBI Taxonomy" id="2665495"/>
    <lineage>
        <taxon>Bacteria</taxon>
        <taxon>Pseudomonadati</taxon>
        <taxon>Pseudomonadota</taxon>
        <taxon>Alphaproteobacteria</taxon>
        <taxon>Caulobacterales</taxon>
        <taxon>Caulobacteraceae</taxon>
        <taxon>Phenylobacterium</taxon>
    </lineage>
</organism>
<evidence type="ECO:0000256" key="2">
    <source>
        <dbReference type="ARBA" id="ARBA00022803"/>
    </source>
</evidence>
<comment type="caution">
    <text evidence="5">The sequence shown here is derived from an EMBL/GenBank/DDBJ whole genome shotgun (WGS) entry which is preliminary data.</text>
</comment>
<gene>
    <name evidence="5" type="ORF">ACFSC0_12325</name>
</gene>
<dbReference type="InterPro" id="IPR011990">
    <property type="entry name" value="TPR-like_helical_dom_sf"/>
</dbReference>
<evidence type="ECO:0000256" key="4">
    <source>
        <dbReference type="SAM" id="SignalP"/>
    </source>
</evidence>
<evidence type="ECO:0000256" key="3">
    <source>
        <dbReference type="PROSITE-ProRule" id="PRU00339"/>
    </source>
</evidence>
<dbReference type="Proteomes" id="UP001597237">
    <property type="component" value="Unassembled WGS sequence"/>
</dbReference>
<accession>A0ABW4N277</accession>
<evidence type="ECO:0000313" key="6">
    <source>
        <dbReference type="Proteomes" id="UP001597237"/>
    </source>
</evidence>
<keyword evidence="2 3" id="KW-0802">TPR repeat</keyword>
<sequence>MAIRRPKAMKTIWAALGAAAALAAAGSANAAVTVIGGGLAEACSQAAIRGESAPEYEALCTTALESEFLNARDRAGTYVNRGVFKLRRAQYDMAVKDFDLAIRLKPDVGEAYVNRGAAFIGQKRYAESVPQINKGLELGVEEPAKAYYNRALAYEGLEDAKSAYFDYQKALELKPEWSAPREQLVRFTVTKRGG</sequence>
<dbReference type="PROSITE" id="PS50293">
    <property type="entry name" value="TPR_REGION"/>
    <property type="match status" value="1"/>
</dbReference>
<evidence type="ECO:0000256" key="1">
    <source>
        <dbReference type="ARBA" id="ARBA00022737"/>
    </source>
</evidence>
<dbReference type="InterPro" id="IPR019734">
    <property type="entry name" value="TPR_rpt"/>
</dbReference>
<feature type="signal peptide" evidence="4">
    <location>
        <begin position="1"/>
        <end position="30"/>
    </location>
</feature>
<feature type="repeat" description="TPR" evidence="3">
    <location>
        <begin position="144"/>
        <end position="177"/>
    </location>
</feature>
<dbReference type="Pfam" id="PF13181">
    <property type="entry name" value="TPR_8"/>
    <property type="match status" value="2"/>
</dbReference>
<feature type="chain" id="PRO_5047344553" evidence="4">
    <location>
        <begin position="31"/>
        <end position="194"/>
    </location>
</feature>
<dbReference type="PANTHER" id="PTHR44858:SF1">
    <property type="entry name" value="UDP-N-ACETYLGLUCOSAMINE--PEPTIDE N-ACETYLGLUCOSAMINYLTRANSFERASE SPINDLY-RELATED"/>
    <property type="match status" value="1"/>
</dbReference>
<evidence type="ECO:0000313" key="5">
    <source>
        <dbReference type="EMBL" id="MFD1784185.1"/>
    </source>
</evidence>
<dbReference type="PROSITE" id="PS50005">
    <property type="entry name" value="TPR"/>
    <property type="match status" value="2"/>
</dbReference>
<dbReference type="RefSeq" id="WP_377283862.1">
    <property type="nucleotide sequence ID" value="NZ_JBHRSI010000009.1"/>
</dbReference>
<dbReference type="EMBL" id="JBHUEY010000001">
    <property type="protein sequence ID" value="MFD1784185.1"/>
    <property type="molecule type" value="Genomic_DNA"/>
</dbReference>
<dbReference type="SUPFAM" id="SSF48452">
    <property type="entry name" value="TPR-like"/>
    <property type="match status" value="1"/>
</dbReference>
<feature type="repeat" description="TPR" evidence="3">
    <location>
        <begin position="75"/>
        <end position="108"/>
    </location>
</feature>
<keyword evidence="4" id="KW-0732">Signal</keyword>
<protein>
    <submittedName>
        <fullName evidence="5">Tetratricopeptide repeat protein</fullName>
    </submittedName>
</protein>
<dbReference type="PANTHER" id="PTHR44858">
    <property type="entry name" value="TETRATRICOPEPTIDE REPEAT PROTEIN 6"/>
    <property type="match status" value="1"/>
</dbReference>